<organism evidence="1 2">
    <name type="scientific">Naasia aerilata</name>
    <dbReference type="NCBI Taxonomy" id="1162966"/>
    <lineage>
        <taxon>Bacteria</taxon>
        <taxon>Bacillati</taxon>
        <taxon>Actinomycetota</taxon>
        <taxon>Actinomycetes</taxon>
        <taxon>Micrococcales</taxon>
        <taxon>Microbacteriaceae</taxon>
        <taxon>Naasia</taxon>
    </lineage>
</organism>
<name>A0ABM8G8U7_9MICO</name>
<gene>
    <name evidence="1" type="ORF">GCM10025866_04340</name>
</gene>
<keyword evidence="2" id="KW-1185">Reference proteome</keyword>
<evidence type="ECO:0000313" key="1">
    <source>
        <dbReference type="EMBL" id="BDZ44525.1"/>
    </source>
</evidence>
<protein>
    <recommendedName>
        <fullName evidence="3">TnpV protein</fullName>
    </recommendedName>
</protein>
<dbReference type="RefSeq" id="WP_286277982.1">
    <property type="nucleotide sequence ID" value="NZ_AP027731.1"/>
</dbReference>
<sequence length="119" mass="13680">MLVAEKEAENVRLAGMIPRAHRRRGTPYAADDYRRRDVPVLELRQRVNAGLIERLRALAGDEDWMRRQVQEAREAALMEIVHPRLDPPPPALDDLYWSERDDRIARLALDLAELASESG</sequence>
<dbReference type="Proteomes" id="UP001321498">
    <property type="component" value="Chromosome"/>
</dbReference>
<reference evidence="2" key="1">
    <citation type="journal article" date="2019" name="Int. J. Syst. Evol. Microbiol.">
        <title>The Global Catalogue of Microorganisms (GCM) 10K type strain sequencing project: providing services to taxonomists for standard genome sequencing and annotation.</title>
        <authorList>
            <consortium name="The Broad Institute Genomics Platform"/>
            <consortium name="The Broad Institute Genome Sequencing Center for Infectious Disease"/>
            <person name="Wu L."/>
            <person name="Ma J."/>
        </authorList>
    </citation>
    <scope>NUCLEOTIDE SEQUENCE [LARGE SCALE GENOMIC DNA]</scope>
    <source>
        <strain evidence="2">NBRC 108725</strain>
    </source>
</reference>
<dbReference type="EMBL" id="AP027731">
    <property type="protein sequence ID" value="BDZ44525.1"/>
    <property type="molecule type" value="Genomic_DNA"/>
</dbReference>
<accession>A0ABM8G8U7</accession>
<proteinExistence type="predicted"/>
<evidence type="ECO:0000313" key="2">
    <source>
        <dbReference type="Proteomes" id="UP001321498"/>
    </source>
</evidence>
<evidence type="ECO:0008006" key="3">
    <source>
        <dbReference type="Google" id="ProtNLM"/>
    </source>
</evidence>